<dbReference type="AlphaFoldDB" id="A0A5B0E6G2"/>
<feature type="region of interest" description="Disordered" evidence="1">
    <location>
        <begin position="38"/>
        <end position="57"/>
    </location>
</feature>
<name>A0A5B0E6G2_9MICC</name>
<proteinExistence type="predicted"/>
<dbReference type="Proteomes" id="UP000323856">
    <property type="component" value="Unassembled WGS sequence"/>
</dbReference>
<evidence type="ECO:0000313" key="3">
    <source>
        <dbReference type="Proteomes" id="UP000323856"/>
    </source>
</evidence>
<evidence type="ECO:0000313" key="2">
    <source>
        <dbReference type="EMBL" id="KAA0974196.1"/>
    </source>
</evidence>
<reference evidence="2 3" key="1">
    <citation type="submission" date="2019-07" db="EMBL/GenBank/DDBJ databases">
        <title>Analysis of the biochemical properties, biological activity and biotechnological potential of siderophores and biosurfactants produced by Antarctic psychrotolerant bacteria.</title>
        <authorList>
            <person name="Styczynski M."/>
            <person name="Krucon T."/>
            <person name="Decewicz P."/>
            <person name="Dziewit L."/>
        </authorList>
    </citation>
    <scope>NUCLEOTIDE SEQUENCE [LARGE SCALE GENOMIC DNA]</scope>
    <source>
        <strain evidence="2 3">ANT_H27</strain>
    </source>
</reference>
<dbReference type="RefSeq" id="WP_149620548.1">
    <property type="nucleotide sequence ID" value="NZ_VOBL01000020.1"/>
</dbReference>
<organism evidence="2 3">
    <name type="scientific">Paeniglutamicibacter gangotriensis</name>
    <dbReference type="NCBI Taxonomy" id="254787"/>
    <lineage>
        <taxon>Bacteria</taxon>
        <taxon>Bacillati</taxon>
        <taxon>Actinomycetota</taxon>
        <taxon>Actinomycetes</taxon>
        <taxon>Micrococcales</taxon>
        <taxon>Micrococcaceae</taxon>
        <taxon>Paeniglutamicibacter</taxon>
    </lineage>
</organism>
<evidence type="ECO:0000256" key="1">
    <source>
        <dbReference type="SAM" id="MobiDB-lite"/>
    </source>
</evidence>
<comment type="caution">
    <text evidence="2">The sequence shown here is derived from an EMBL/GenBank/DDBJ whole genome shotgun (WGS) entry which is preliminary data.</text>
</comment>
<dbReference type="InterPro" id="IPR049803">
    <property type="entry name" value="RiPP_thiocil-like"/>
</dbReference>
<gene>
    <name evidence="2" type="ORF">FQ154_16295</name>
</gene>
<protein>
    <submittedName>
        <fullName evidence="2">Thiocillin family RiPP</fullName>
    </submittedName>
</protein>
<dbReference type="EMBL" id="VOBL01000020">
    <property type="protein sequence ID" value="KAA0974196.1"/>
    <property type="molecule type" value="Genomic_DNA"/>
</dbReference>
<accession>A0A5B0E6G2</accession>
<sequence>MTEQIPGETTDLFAQEIRVEELATETAAGFTTAATFSSVSSAGGSVGTGSSLSSAGD</sequence>
<dbReference type="NCBIfam" id="NF033482">
    <property type="entry name" value="RiPP_thiocil"/>
    <property type="match status" value="1"/>
</dbReference>